<dbReference type="Pfam" id="PF01501">
    <property type="entry name" value="Glyco_transf_8"/>
    <property type="match status" value="1"/>
</dbReference>
<evidence type="ECO:0000313" key="1">
    <source>
        <dbReference type="EMBL" id="QDH16677.1"/>
    </source>
</evidence>
<dbReference type="InterPro" id="IPR029044">
    <property type="entry name" value="Nucleotide-diphossugar_trans"/>
</dbReference>
<name>A0A4Y6UJX9_9PROT</name>
<dbReference type="EMBL" id="CP038141">
    <property type="protein sequence ID" value="QDH16677.1"/>
    <property type="molecule type" value="Genomic_DNA"/>
</dbReference>
<dbReference type="Gene3D" id="3.90.550.10">
    <property type="entry name" value="Spore Coat Polysaccharide Biosynthesis Protein SpsA, Chain A"/>
    <property type="match status" value="1"/>
</dbReference>
<dbReference type="AlphaFoldDB" id="A0A4Y6UJX9"/>
<accession>A0A4Y6UJX9</accession>
<evidence type="ECO:0000313" key="2">
    <source>
        <dbReference type="Proteomes" id="UP000316313"/>
    </source>
</evidence>
<sequence length="451" mass="52321">MENINPIPYFTLLDYHQETLYYDITNETIARSSGLFPSENILPIYYDRKCLFIIKNENYFPLTQFKVIPIDSHKVVLHHNGYFGAAEPHTWELIFNRSEIAGWEIFECVEYTKNKFSASLLEHAWLSKFNWQLHSSDKIHKTPNGFYISDKYYDFIENQHNLKKLYTDTTNLTLSRGLMVDSYIKYNPLIYFVVFGDEEQKELARESIRSLINIGNYTGDICIITDRRDMHSIIPDTFPGQLHIIHDHASTRIEMWRARYHITKFPLFEQYQPILYLDTDIVCNDTIFPVLEGILTSSKVCAGTENHPGVIIIPSRYTEAESVGRSFFAQEGQYPNIEYGFNSGIIGIPNLAVARTAFEMVVRIITRMIVTGQTDGWVDQAVLNYVTYKLDCIDEAFLSPHVAVGTGDNVYPYVTASKRPTLIHFWSTHKHERLPRIQSYITSTIQERAEQ</sequence>
<protein>
    <submittedName>
        <fullName evidence="1">Uncharacterized protein</fullName>
    </submittedName>
</protein>
<proteinExistence type="predicted"/>
<dbReference type="SUPFAM" id="SSF53448">
    <property type="entry name" value="Nucleotide-diphospho-sugar transferases"/>
    <property type="match status" value="1"/>
</dbReference>
<keyword evidence="2" id="KW-1185">Reference proteome</keyword>
<dbReference type="OrthoDB" id="7226306at2"/>
<organism evidence="1 2">
    <name type="scientific">Swingsia samuiensis</name>
    <dbReference type="NCBI Taxonomy" id="1293412"/>
    <lineage>
        <taxon>Bacteria</taxon>
        <taxon>Pseudomonadati</taxon>
        <taxon>Pseudomonadota</taxon>
        <taxon>Alphaproteobacteria</taxon>
        <taxon>Acetobacterales</taxon>
        <taxon>Acetobacteraceae</taxon>
        <taxon>Swingsia</taxon>
    </lineage>
</organism>
<dbReference type="InterPro" id="IPR002495">
    <property type="entry name" value="Glyco_trans_8"/>
</dbReference>
<dbReference type="Proteomes" id="UP000316313">
    <property type="component" value="Chromosome"/>
</dbReference>
<dbReference type="GO" id="GO:0016757">
    <property type="term" value="F:glycosyltransferase activity"/>
    <property type="evidence" value="ECO:0007669"/>
    <property type="project" value="InterPro"/>
</dbReference>
<dbReference type="RefSeq" id="WP_141459864.1">
    <property type="nucleotide sequence ID" value="NZ_CP038141.1"/>
</dbReference>
<reference evidence="1 2" key="1">
    <citation type="submission" date="2019-03" db="EMBL/GenBank/DDBJ databases">
        <title>The complete genome sequence of Swingsia samuiensis NBRC107927(T).</title>
        <authorList>
            <person name="Chua K.-O."/>
            <person name="Chan K.-G."/>
            <person name="See-Too W.-S."/>
        </authorList>
    </citation>
    <scope>NUCLEOTIDE SEQUENCE [LARGE SCALE GENOMIC DNA]</scope>
    <source>
        <strain evidence="1 2">AH83</strain>
    </source>
</reference>
<gene>
    <name evidence="1" type="ORF">E3D00_03115</name>
</gene>
<dbReference type="KEGG" id="ssam:E3D00_03115"/>